<keyword evidence="5" id="KW-0547">Nucleotide-binding</keyword>
<evidence type="ECO:0000259" key="10">
    <source>
        <dbReference type="PROSITE" id="PS50893"/>
    </source>
</evidence>
<dbReference type="InterPro" id="IPR027417">
    <property type="entry name" value="P-loop_NTPase"/>
</dbReference>
<feature type="domain" description="ABC transporter" evidence="10">
    <location>
        <begin position="6"/>
        <end position="244"/>
    </location>
</feature>
<comment type="subcellular location">
    <subcellularLocation>
        <location evidence="1">Cell membrane</location>
    </subcellularLocation>
</comment>
<reference evidence="12" key="3">
    <citation type="journal article" date="2017" name="Plant Physiol. Biochem.">
        <title>Differential oxidative and antioxidative response of duckweed Lemna minor toward plant growth promoting/inhibiting bacteria.</title>
        <authorList>
            <person name="Ishizawa H."/>
            <person name="Kuroda M."/>
            <person name="Morikawa M."/>
            <person name="Ike M."/>
        </authorList>
    </citation>
    <scope>NUCLEOTIDE SEQUENCE [LARGE SCALE GENOMIC DNA]</scope>
    <source>
        <strain evidence="12">H3</strain>
    </source>
</reference>
<dbReference type="GO" id="GO:0000041">
    <property type="term" value="P:transition metal ion transport"/>
    <property type="evidence" value="ECO:0007669"/>
    <property type="project" value="UniProtKB-ARBA"/>
</dbReference>
<comment type="similarity">
    <text evidence="2">Belongs to the ABC transporter superfamily.</text>
</comment>
<dbReference type="RefSeq" id="WP_089085701.1">
    <property type="nucleotide sequence ID" value="NZ_AP018823.1"/>
</dbReference>
<evidence type="ECO:0000256" key="7">
    <source>
        <dbReference type="ARBA" id="ARBA00022967"/>
    </source>
</evidence>
<reference evidence="11 12" key="2">
    <citation type="journal article" date="2017" name="Genome Announc.">
        <title>Draft genome sequence of Aquitalea magnusonii strain H3, a plant growth-promoting bacterium of duckweed Lemna minor.</title>
        <authorList>
            <person name="Ishizawa H."/>
            <person name="Kuroda M."/>
            <person name="Ike M."/>
        </authorList>
    </citation>
    <scope>NUCLEOTIDE SEQUENCE [LARGE SCALE GENOMIC DNA]</scope>
    <source>
        <strain evidence="11 12">H3</strain>
    </source>
</reference>
<feature type="region of interest" description="Disordered" evidence="9">
    <location>
        <begin position="249"/>
        <end position="284"/>
    </location>
</feature>
<dbReference type="PROSITE" id="PS00211">
    <property type="entry name" value="ABC_TRANSPORTER_1"/>
    <property type="match status" value="1"/>
</dbReference>
<dbReference type="InterPro" id="IPR003439">
    <property type="entry name" value="ABC_transporter-like_ATP-bd"/>
</dbReference>
<sequence length="284" mass="31227">MSHPVYRLQQVSFRYQQHTALHELTLEIAAGSRIALLGANGSGKSTLLRLLDGLYFAQQGEVYAFGEVLSEAALADDARHYAFRRRVGLVFQNPDVQLFNPTVFDELAFGPLQLGWPEQDIRTAIAATLQQFGISHLQHRAPHRLSGGERKRVALASVLIMQPEVLLLDEPTAALDPASQSEVLRFLLESRGNGRTIITATHDLDSVADIADHVIVMAEGRLLAQGSPQAILADHALLARSQLLHAHPHRHADGQVHSHPHAHGHQHSHAGPRSGYRQLGRRQG</sequence>
<evidence type="ECO:0000256" key="8">
    <source>
        <dbReference type="ARBA" id="ARBA00023136"/>
    </source>
</evidence>
<dbReference type="InterPro" id="IPR017871">
    <property type="entry name" value="ABC_transporter-like_CS"/>
</dbReference>
<dbReference type="CDD" id="cd03225">
    <property type="entry name" value="ABC_cobalt_CbiO_domain1"/>
    <property type="match status" value="1"/>
</dbReference>
<evidence type="ECO:0000256" key="6">
    <source>
        <dbReference type="ARBA" id="ARBA00022840"/>
    </source>
</evidence>
<dbReference type="InterPro" id="IPR050095">
    <property type="entry name" value="ECF_ABC_transporter_ATP-bd"/>
</dbReference>
<keyword evidence="4" id="KW-1003">Cell membrane</keyword>
<dbReference type="GO" id="GO:0016887">
    <property type="term" value="F:ATP hydrolysis activity"/>
    <property type="evidence" value="ECO:0007669"/>
    <property type="project" value="InterPro"/>
</dbReference>
<evidence type="ECO:0000313" key="12">
    <source>
        <dbReference type="Proteomes" id="UP000198290"/>
    </source>
</evidence>
<organism evidence="11 12">
    <name type="scientific">Aquitalea magnusonii</name>
    <dbReference type="NCBI Taxonomy" id="332411"/>
    <lineage>
        <taxon>Bacteria</taxon>
        <taxon>Pseudomonadati</taxon>
        <taxon>Pseudomonadota</taxon>
        <taxon>Betaproteobacteria</taxon>
        <taxon>Neisseriales</taxon>
        <taxon>Chromobacteriaceae</taxon>
        <taxon>Aquitalea</taxon>
    </lineage>
</organism>
<dbReference type="PROSITE" id="PS50893">
    <property type="entry name" value="ABC_TRANSPORTER_2"/>
    <property type="match status" value="1"/>
</dbReference>
<dbReference type="PANTHER" id="PTHR43553">
    <property type="entry name" value="HEAVY METAL TRANSPORTER"/>
    <property type="match status" value="1"/>
</dbReference>
<dbReference type="InterPro" id="IPR003593">
    <property type="entry name" value="AAA+_ATPase"/>
</dbReference>
<keyword evidence="6" id="KW-0067">ATP-binding</keyword>
<reference evidence="12" key="1">
    <citation type="journal article" date="2017" name="Biotechnol. Biofuels">
        <title>Evaluation of environmental bacterial communities as a factor affecting the growth of duckweed Lemna minor.</title>
        <authorList>
            <person name="Ishizawa H."/>
            <person name="Kuroda M."/>
            <person name="Morikawa M."/>
            <person name="Ike M."/>
        </authorList>
    </citation>
    <scope>NUCLEOTIDE SEQUENCE [LARGE SCALE GENOMIC DNA]</scope>
    <source>
        <strain evidence="12">H3</strain>
    </source>
</reference>
<dbReference type="Proteomes" id="UP000198290">
    <property type="component" value="Chromosome"/>
</dbReference>
<accession>A0A3G9GGQ5</accession>
<dbReference type="AlphaFoldDB" id="A0A3G9GGQ5"/>
<dbReference type="Gene3D" id="3.40.50.300">
    <property type="entry name" value="P-loop containing nucleotide triphosphate hydrolases"/>
    <property type="match status" value="1"/>
</dbReference>
<name>A0A3G9GGQ5_9NEIS</name>
<evidence type="ECO:0000313" key="11">
    <source>
        <dbReference type="EMBL" id="BBF86554.1"/>
    </source>
</evidence>
<dbReference type="SUPFAM" id="SSF52540">
    <property type="entry name" value="P-loop containing nucleoside triphosphate hydrolases"/>
    <property type="match status" value="1"/>
</dbReference>
<evidence type="ECO:0000256" key="4">
    <source>
        <dbReference type="ARBA" id="ARBA00022475"/>
    </source>
</evidence>
<keyword evidence="12" id="KW-1185">Reference proteome</keyword>
<dbReference type="EMBL" id="AP018823">
    <property type="protein sequence ID" value="BBF86554.1"/>
    <property type="molecule type" value="Genomic_DNA"/>
</dbReference>
<dbReference type="KEGG" id="amah:DLM_2953"/>
<evidence type="ECO:0000256" key="3">
    <source>
        <dbReference type="ARBA" id="ARBA00022448"/>
    </source>
</evidence>
<feature type="compositionally biased region" description="Basic residues" evidence="9">
    <location>
        <begin position="258"/>
        <end position="270"/>
    </location>
</feature>
<keyword evidence="8" id="KW-0472">Membrane</keyword>
<proteinExistence type="inferred from homology"/>
<dbReference type="InterPro" id="IPR015856">
    <property type="entry name" value="ABC_transpr_CbiO/EcfA_su"/>
</dbReference>
<dbReference type="Pfam" id="PF00005">
    <property type="entry name" value="ABC_tran"/>
    <property type="match status" value="1"/>
</dbReference>
<dbReference type="OrthoDB" id="5292475at2"/>
<dbReference type="GO" id="GO:0042626">
    <property type="term" value="F:ATPase-coupled transmembrane transporter activity"/>
    <property type="evidence" value="ECO:0007669"/>
    <property type="project" value="TreeGrafter"/>
</dbReference>
<dbReference type="SMART" id="SM00382">
    <property type="entry name" value="AAA"/>
    <property type="match status" value="1"/>
</dbReference>
<dbReference type="GO" id="GO:0043190">
    <property type="term" value="C:ATP-binding cassette (ABC) transporter complex"/>
    <property type="evidence" value="ECO:0007669"/>
    <property type="project" value="TreeGrafter"/>
</dbReference>
<keyword evidence="7" id="KW-1278">Translocase</keyword>
<evidence type="ECO:0000256" key="1">
    <source>
        <dbReference type="ARBA" id="ARBA00004236"/>
    </source>
</evidence>
<dbReference type="GO" id="GO:0005524">
    <property type="term" value="F:ATP binding"/>
    <property type="evidence" value="ECO:0007669"/>
    <property type="project" value="UniProtKB-KW"/>
</dbReference>
<dbReference type="STRING" id="332411.VI06_14220"/>
<evidence type="ECO:0000256" key="5">
    <source>
        <dbReference type="ARBA" id="ARBA00022741"/>
    </source>
</evidence>
<dbReference type="FunFam" id="3.40.50.300:FF:000224">
    <property type="entry name" value="Energy-coupling factor transporter ATP-binding protein EcfA"/>
    <property type="match status" value="1"/>
</dbReference>
<protein>
    <submittedName>
        <fullName evidence="11">ATPase component NikO of energizing module of nickel ECF transporter</fullName>
    </submittedName>
</protein>
<evidence type="ECO:0000256" key="9">
    <source>
        <dbReference type="SAM" id="MobiDB-lite"/>
    </source>
</evidence>
<gene>
    <name evidence="11" type="ORF">DLM_2953</name>
</gene>
<keyword evidence="3" id="KW-0813">Transport</keyword>
<evidence type="ECO:0000256" key="2">
    <source>
        <dbReference type="ARBA" id="ARBA00005417"/>
    </source>
</evidence>